<reference evidence="2 3" key="1">
    <citation type="journal article" date="2024" name="Nat. Commun.">
        <title>Phylogenomics reveals the evolutionary origins of lichenization in chlorophyte algae.</title>
        <authorList>
            <person name="Puginier C."/>
            <person name="Libourel C."/>
            <person name="Otte J."/>
            <person name="Skaloud P."/>
            <person name="Haon M."/>
            <person name="Grisel S."/>
            <person name="Petersen M."/>
            <person name="Berrin J.G."/>
            <person name="Delaux P.M."/>
            <person name="Dal Grande F."/>
            <person name="Keller J."/>
        </authorList>
    </citation>
    <scope>NUCLEOTIDE SEQUENCE [LARGE SCALE GENOMIC DNA]</scope>
    <source>
        <strain evidence="2 3">SAG 2036</strain>
    </source>
</reference>
<feature type="compositionally biased region" description="Basic and acidic residues" evidence="1">
    <location>
        <begin position="1"/>
        <end position="27"/>
    </location>
</feature>
<feature type="compositionally biased region" description="Acidic residues" evidence="1">
    <location>
        <begin position="161"/>
        <end position="172"/>
    </location>
</feature>
<dbReference type="AlphaFoldDB" id="A0AAW1PMP9"/>
<protein>
    <submittedName>
        <fullName evidence="2">Uncharacterized protein</fullName>
    </submittedName>
</protein>
<gene>
    <name evidence="2" type="ORF">WJX73_008370</name>
</gene>
<organism evidence="2 3">
    <name type="scientific">Symbiochloris irregularis</name>
    <dbReference type="NCBI Taxonomy" id="706552"/>
    <lineage>
        <taxon>Eukaryota</taxon>
        <taxon>Viridiplantae</taxon>
        <taxon>Chlorophyta</taxon>
        <taxon>core chlorophytes</taxon>
        <taxon>Trebouxiophyceae</taxon>
        <taxon>Trebouxiales</taxon>
        <taxon>Trebouxiaceae</taxon>
        <taxon>Symbiochloris</taxon>
    </lineage>
</organism>
<keyword evidence="3" id="KW-1185">Reference proteome</keyword>
<evidence type="ECO:0000313" key="3">
    <source>
        <dbReference type="Proteomes" id="UP001465755"/>
    </source>
</evidence>
<name>A0AAW1PMP9_9CHLO</name>
<evidence type="ECO:0000256" key="1">
    <source>
        <dbReference type="SAM" id="MobiDB-lite"/>
    </source>
</evidence>
<comment type="caution">
    <text evidence="2">The sequence shown here is derived from an EMBL/GenBank/DDBJ whole genome shotgun (WGS) entry which is preliminary data.</text>
</comment>
<feature type="region of interest" description="Disordered" evidence="1">
    <location>
        <begin position="1"/>
        <end position="62"/>
    </location>
</feature>
<dbReference type="EMBL" id="JALJOQ010000011">
    <property type="protein sequence ID" value="KAK9811173.1"/>
    <property type="molecule type" value="Genomic_DNA"/>
</dbReference>
<feature type="region of interest" description="Disordered" evidence="1">
    <location>
        <begin position="157"/>
        <end position="180"/>
    </location>
</feature>
<proteinExistence type="predicted"/>
<accession>A0AAW1PMP9</accession>
<dbReference type="Proteomes" id="UP001465755">
    <property type="component" value="Unassembled WGS sequence"/>
</dbReference>
<sequence>MSEGRSARDRRPPAKLRDTSTESDEKPKRRKLNAIKQQSEPAPRLLHSARRKNTVGDDDKQEQAWKAAKQVLELCSDNHWNLFEAGQGHDVLQEWEGKLISGAWTQYDRAPPLKQIPVKRGRLDMKAVQAGKSHIKRGEEFARCSFKDSATTKIWASMSQLEEDNGFPESDAEGFPASPG</sequence>
<evidence type="ECO:0000313" key="2">
    <source>
        <dbReference type="EMBL" id="KAK9811173.1"/>
    </source>
</evidence>